<dbReference type="InterPro" id="IPR006016">
    <property type="entry name" value="UspA"/>
</dbReference>
<dbReference type="Proteomes" id="UP000605784">
    <property type="component" value="Unassembled WGS sequence"/>
</dbReference>
<comment type="caution">
    <text evidence="2">The sequence shown here is derived from an EMBL/GenBank/DDBJ whole genome shotgun (WGS) entry which is preliminary data.</text>
</comment>
<dbReference type="CDD" id="cd00293">
    <property type="entry name" value="USP-like"/>
    <property type="match status" value="1"/>
</dbReference>
<dbReference type="InterPro" id="IPR014729">
    <property type="entry name" value="Rossmann-like_a/b/a_fold"/>
</dbReference>
<name>A0A830GU36_9EURY</name>
<proteinExistence type="predicted"/>
<reference evidence="2" key="1">
    <citation type="journal article" date="2014" name="Int. J. Syst. Evol. Microbiol.">
        <title>Complete genome sequence of Corynebacterium casei LMG S-19264T (=DSM 44701T), isolated from a smear-ripened cheese.</title>
        <authorList>
            <consortium name="US DOE Joint Genome Institute (JGI-PGF)"/>
            <person name="Walter F."/>
            <person name="Albersmeier A."/>
            <person name="Kalinowski J."/>
            <person name="Ruckert C."/>
        </authorList>
    </citation>
    <scope>NUCLEOTIDE SEQUENCE</scope>
    <source>
        <strain evidence="2">JCM 17820</strain>
    </source>
</reference>
<dbReference type="Pfam" id="PF00582">
    <property type="entry name" value="Usp"/>
    <property type="match status" value="1"/>
</dbReference>
<reference evidence="2" key="2">
    <citation type="submission" date="2020-09" db="EMBL/GenBank/DDBJ databases">
        <authorList>
            <person name="Sun Q."/>
            <person name="Ohkuma M."/>
        </authorList>
    </citation>
    <scope>NUCLEOTIDE SEQUENCE</scope>
    <source>
        <strain evidence="2">JCM 17820</strain>
    </source>
</reference>
<dbReference type="Gene3D" id="3.40.50.620">
    <property type="entry name" value="HUPs"/>
    <property type="match status" value="1"/>
</dbReference>
<accession>A0A830GU36</accession>
<evidence type="ECO:0000313" key="3">
    <source>
        <dbReference type="Proteomes" id="UP000605784"/>
    </source>
</evidence>
<dbReference type="EMBL" id="BMOU01000007">
    <property type="protein sequence ID" value="GGO02301.1"/>
    <property type="molecule type" value="Genomic_DNA"/>
</dbReference>
<sequence>MTFVVPFDDSTHARAALVRAREFADALEEDVLVISVVPNNNVDYAREAGWLGPEEPFDLEAIAASLERSVHDIAPDAAFEYETCVREATGNRIAKPIRKFARHNDASMVFVGSANAGRLVTTLGSVAGRISTDAAYDVVIVRRLPET</sequence>
<feature type="domain" description="UspA" evidence="1">
    <location>
        <begin position="2"/>
        <end position="142"/>
    </location>
</feature>
<evidence type="ECO:0000313" key="2">
    <source>
        <dbReference type="EMBL" id="GGO02301.1"/>
    </source>
</evidence>
<organism evidence="2 3">
    <name type="scientific">Haloarcula pellucida</name>
    <dbReference type="NCBI Taxonomy" id="1427151"/>
    <lineage>
        <taxon>Archaea</taxon>
        <taxon>Methanobacteriati</taxon>
        <taxon>Methanobacteriota</taxon>
        <taxon>Stenosarchaea group</taxon>
        <taxon>Halobacteria</taxon>
        <taxon>Halobacteriales</taxon>
        <taxon>Haloarculaceae</taxon>
        <taxon>Haloarcula</taxon>
    </lineage>
</organism>
<gene>
    <name evidence="2" type="ORF">GCM10009030_36680</name>
</gene>
<dbReference type="SUPFAM" id="SSF52402">
    <property type="entry name" value="Adenine nucleotide alpha hydrolases-like"/>
    <property type="match status" value="1"/>
</dbReference>
<evidence type="ECO:0000259" key="1">
    <source>
        <dbReference type="Pfam" id="PF00582"/>
    </source>
</evidence>
<keyword evidence="3" id="KW-1185">Reference proteome</keyword>
<dbReference type="RefSeq" id="WP_189001525.1">
    <property type="nucleotide sequence ID" value="NZ_BMOU01000007.1"/>
</dbReference>
<protein>
    <recommendedName>
        <fullName evidence="1">UspA domain-containing protein</fullName>
    </recommendedName>
</protein>
<dbReference type="AlphaFoldDB" id="A0A830GU36"/>